<dbReference type="Pfam" id="PF11907">
    <property type="entry name" value="DUF3427"/>
    <property type="match status" value="1"/>
</dbReference>
<dbReference type="PANTHER" id="PTHR47396">
    <property type="entry name" value="TYPE I RESTRICTION ENZYME ECOKI R PROTEIN"/>
    <property type="match status" value="1"/>
</dbReference>
<dbReference type="CDD" id="cd09204">
    <property type="entry name" value="PLDc_N_DEXD_b2"/>
    <property type="match status" value="1"/>
</dbReference>
<keyword evidence="3" id="KW-0347">Helicase</keyword>
<evidence type="ECO:0000313" key="4">
    <source>
        <dbReference type="Proteomes" id="UP000823963"/>
    </source>
</evidence>
<dbReference type="GO" id="GO:0005829">
    <property type="term" value="C:cytosol"/>
    <property type="evidence" value="ECO:0007669"/>
    <property type="project" value="TreeGrafter"/>
</dbReference>
<dbReference type="SUPFAM" id="SSF56024">
    <property type="entry name" value="Phospholipase D/nuclease"/>
    <property type="match status" value="1"/>
</dbReference>
<keyword evidence="3" id="KW-0067">ATP-binding</keyword>
<evidence type="ECO:0000259" key="2">
    <source>
        <dbReference type="PROSITE" id="PS51194"/>
    </source>
</evidence>
<name>A0A9D1UX75_9LACO</name>
<feature type="domain" description="Helicase ATP-binding" evidence="1">
    <location>
        <begin position="221"/>
        <end position="373"/>
    </location>
</feature>
<dbReference type="EMBL" id="DXFP01000041">
    <property type="protein sequence ID" value="HIX02056.1"/>
    <property type="molecule type" value="Genomic_DNA"/>
</dbReference>
<dbReference type="Pfam" id="PF13091">
    <property type="entry name" value="PLDc_2"/>
    <property type="match status" value="1"/>
</dbReference>
<organism evidence="3 4">
    <name type="scientific">Candidatus Ligilactobacillus excrementigallinarum</name>
    <dbReference type="NCBI Taxonomy" id="2838641"/>
    <lineage>
        <taxon>Bacteria</taxon>
        <taxon>Bacillati</taxon>
        <taxon>Bacillota</taxon>
        <taxon>Bacilli</taxon>
        <taxon>Lactobacillales</taxon>
        <taxon>Lactobacillaceae</taxon>
        <taxon>Ligilactobacillus</taxon>
    </lineage>
</organism>
<evidence type="ECO:0000313" key="3">
    <source>
        <dbReference type="EMBL" id="HIX02056.1"/>
    </source>
</evidence>
<dbReference type="InterPro" id="IPR006935">
    <property type="entry name" value="Helicase/UvrB_N"/>
</dbReference>
<proteinExistence type="predicted"/>
<dbReference type="Pfam" id="PF00271">
    <property type="entry name" value="Helicase_C"/>
    <property type="match status" value="1"/>
</dbReference>
<accession>A0A9D1UX75</accession>
<dbReference type="InterPro" id="IPR058403">
    <property type="entry name" value="DUF8090"/>
</dbReference>
<dbReference type="CDD" id="cd18032">
    <property type="entry name" value="DEXHc_RE_I_III_res"/>
    <property type="match status" value="1"/>
</dbReference>
<protein>
    <submittedName>
        <fullName evidence="3">DEAD/DEAH box helicase</fullName>
    </submittedName>
</protein>
<evidence type="ECO:0000259" key="1">
    <source>
        <dbReference type="PROSITE" id="PS51192"/>
    </source>
</evidence>
<dbReference type="InterPro" id="IPR001650">
    <property type="entry name" value="Helicase_C-like"/>
</dbReference>
<keyword evidence="3" id="KW-0547">Nucleotide-binding</keyword>
<dbReference type="AlphaFoldDB" id="A0A9D1UX75"/>
<dbReference type="GO" id="GO:0016787">
    <property type="term" value="F:hydrolase activity"/>
    <property type="evidence" value="ECO:0007669"/>
    <property type="project" value="InterPro"/>
</dbReference>
<gene>
    <name evidence="3" type="ORF">H9861_04805</name>
</gene>
<dbReference type="InterPro" id="IPR050742">
    <property type="entry name" value="Helicase_Restrict-Modif_Enz"/>
</dbReference>
<keyword evidence="3" id="KW-0378">Hydrolase</keyword>
<dbReference type="GO" id="GO:0004386">
    <property type="term" value="F:helicase activity"/>
    <property type="evidence" value="ECO:0007669"/>
    <property type="project" value="UniProtKB-KW"/>
</dbReference>
<dbReference type="SMART" id="SM00490">
    <property type="entry name" value="HELICc"/>
    <property type="match status" value="1"/>
</dbReference>
<sequence>MEKEYFTQIIKNNFVEENQKDIHQPLIEPQIISNQKEKLWSYLSYELHHAKSFVWTIAFITADMLTPLKLIMKDEDIHGEIITGTYLNFNNPGVFKELQKIPNLKVRISDAVGFHPKGYLFKYDDYDSVYIGSSNFTRNALLSNTEWNIRLTSLRNGRFVTQIQTEIAEIRQHSIPLTNAFIQKYEQNYQPQSKLIAKPNKLHEQIHPNQIQQDAVKELIKMYQRGKNKALVVSATGTGKTYLSAFWTKKFNPKRFLFIVHREEILKKSIKSYQKVLNADANEFGILSGNHHDINKKYLFATVQSLSQSSNIQKFDVNAFDLIIIDEAHRSAAPSYQTILNYFQPKFWLGMTATPERPDDLDVFKNFDYNIAFEVRLQDALKENMLCPFHYVGISDYEVNGETITDLTDLKDLTSAERVKYILDQIEYYGDTSNPVHGLIFCSRTQEASELAKIFTEKGHPAIALTNQSSSSQRNQAISALEAGEIEYIITVDLFNEGIDIPCINEIVMLRNTQSSIVFTQQLGRGLRKFPKKNFVTVIDFIGNYQNNFLIPIALSGKSLDQKDEIKTQLLNKHLIGVSTINFSKISQERILLSLRKVQLNSLSRLKNEYQLLKQKVGRVPLLVDWEKYSNFSAEIFTNDHRFKNYGIFLQKMGEKISLTTEQSKILMFITQELSNGKRIHELLILQYLIAHQSINYEKIKKLILDQNAYFTGDLITSVKSILSLSFFDVKAGKQTRKQIYGNHSLIQSNSSGLSLSDWFANLLTIKNDFKRLLKDAINVGLLLNTKYNNQYKFTIGQRYNRKDVCRLLNWPKDVSAPMYGYRVTDTVCPIFITLNKDDDTKRNARYQNTIETPSIITWYTRSPRHLNSPEVKKLLNGVDIGKPQVKILVFIKDNDAEGKDYTFSGTGKIIPSSVKEISLVNPRSQKKKSTVQIQIEIQNNYKKF</sequence>
<dbReference type="SMART" id="SM00487">
    <property type="entry name" value="DEXDc"/>
    <property type="match status" value="1"/>
</dbReference>
<dbReference type="Pfam" id="PF04851">
    <property type="entry name" value="ResIII"/>
    <property type="match status" value="1"/>
</dbReference>
<comment type="caution">
    <text evidence="3">The sequence shown here is derived from an EMBL/GenBank/DDBJ whole genome shotgun (WGS) entry which is preliminary data.</text>
</comment>
<dbReference type="Pfam" id="PF26350">
    <property type="entry name" value="DUF8090"/>
    <property type="match status" value="1"/>
</dbReference>
<dbReference type="Proteomes" id="UP000823963">
    <property type="component" value="Unassembled WGS sequence"/>
</dbReference>
<feature type="domain" description="Helicase C-terminal" evidence="2">
    <location>
        <begin position="425"/>
        <end position="574"/>
    </location>
</feature>
<reference evidence="3" key="2">
    <citation type="submission" date="2021-04" db="EMBL/GenBank/DDBJ databases">
        <authorList>
            <person name="Gilroy R."/>
        </authorList>
    </citation>
    <scope>NUCLEOTIDE SEQUENCE</scope>
    <source>
        <strain evidence="3">6627</strain>
    </source>
</reference>
<dbReference type="Gene3D" id="3.40.50.300">
    <property type="entry name" value="P-loop containing nucleotide triphosphate hydrolases"/>
    <property type="match status" value="2"/>
</dbReference>
<dbReference type="InterPro" id="IPR025202">
    <property type="entry name" value="PLD-like_dom"/>
</dbReference>
<dbReference type="Gene3D" id="3.30.870.10">
    <property type="entry name" value="Endonuclease Chain A"/>
    <property type="match status" value="1"/>
</dbReference>
<dbReference type="GO" id="GO:0005524">
    <property type="term" value="F:ATP binding"/>
    <property type="evidence" value="ECO:0007669"/>
    <property type="project" value="InterPro"/>
</dbReference>
<dbReference type="PANTHER" id="PTHR47396:SF1">
    <property type="entry name" value="ATP-DEPENDENT HELICASE IRC3-RELATED"/>
    <property type="match status" value="1"/>
</dbReference>
<dbReference type="SUPFAM" id="SSF52540">
    <property type="entry name" value="P-loop containing nucleoside triphosphate hydrolases"/>
    <property type="match status" value="1"/>
</dbReference>
<dbReference type="PROSITE" id="PS51194">
    <property type="entry name" value="HELICASE_CTER"/>
    <property type="match status" value="1"/>
</dbReference>
<dbReference type="InterPro" id="IPR021835">
    <property type="entry name" value="DUF3427"/>
</dbReference>
<dbReference type="CDD" id="cd18799">
    <property type="entry name" value="SF2_C_EcoAI-like"/>
    <property type="match status" value="1"/>
</dbReference>
<dbReference type="GO" id="GO:0003677">
    <property type="term" value="F:DNA binding"/>
    <property type="evidence" value="ECO:0007669"/>
    <property type="project" value="InterPro"/>
</dbReference>
<dbReference type="InterPro" id="IPR027417">
    <property type="entry name" value="P-loop_NTPase"/>
</dbReference>
<dbReference type="InterPro" id="IPR014001">
    <property type="entry name" value="Helicase_ATP-bd"/>
</dbReference>
<dbReference type="PROSITE" id="PS51192">
    <property type="entry name" value="HELICASE_ATP_BIND_1"/>
    <property type="match status" value="1"/>
</dbReference>
<reference evidence="3" key="1">
    <citation type="journal article" date="2021" name="PeerJ">
        <title>Extensive microbial diversity within the chicken gut microbiome revealed by metagenomics and culture.</title>
        <authorList>
            <person name="Gilroy R."/>
            <person name="Ravi A."/>
            <person name="Getino M."/>
            <person name="Pursley I."/>
            <person name="Horton D.L."/>
            <person name="Alikhan N.F."/>
            <person name="Baker D."/>
            <person name="Gharbi K."/>
            <person name="Hall N."/>
            <person name="Watson M."/>
            <person name="Adriaenssens E.M."/>
            <person name="Foster-Nyarko E."/>
            <person name="Jarju S."/>
            <person name="Secka A."/>
            <person name="Antonio M."/>
            <person name="Oren A."/>
            <person name="Chaudhuri R.R."/>
            <person name="La Ragione R."/>
            <person name="Hildebrand F."/>
            <person name="Pallen M.J."/>
        </authorList>
    </citation>
    <scope>NUCLEOTIDE SEQUENCE</scope>
    <source>
        <strain evidence="3">6627</strain>
    </source>
</reference>